<keyword evidence="4" id="KW-1185">Reference proteome</keyword>
<name>A0ABD3QSG7_9STRA</name>
<dbReference type="EMBL" id="JALLPJ020000149">
    <property type="protein sequence ID" value="KAL3800925.1"/>
    <property type="molecule type" value="Genomic_DNA"/>
</dbReference>
<proteinExistence type="predicted"/>
<evidence type="ECO:0000313" key="2">
    <source>
        <dbReference type="EMBL" id="KAL3781885.1"/>
    </source>
</evidence>
<sequence>MARSGRGNNSNKRQSKGSRNDFIRSVSNRLRNNPTAFLRLTTYNDAKNWMRRTDGCIGKYVDNGSSFLEIMRKALQQAGGDRLTMAFSLLQADHPAQKAARAHDVSIMSIASSSRAELHPPVAAAAAEALPTVSVNDNKNDDRLEQSEPKLPPGHRIDVYYGKTQ</sequence>
<dbReference type="AlphaFoldDB" id="A0ABD3QSG7"/>
<feature type="region of interest" description="Disordered" evidence="1">
    <location>
        <begin position="129"/>
        <end position="165"/>
    </location>
</feature>
<evidence type="ECO:0000313" key="3">
    <source>
        <dbReference type="EMBL" id="KAL3800925.1"/>
    </source>
</evidence>
<accession>A0ABD3QSG7</accession>
<comment type="caution">
    <text evidence="3">The sequence shown here is derived from an EMBL/GenBank/DDBJ whole genome shotgun (WGS) entry which is preliminary data.</text>
</comment>
<gene>
    <name evidence="3" type="ORF">ACHAWO_000058</name>
    <name evidence="2" type="ORF">ACHAWO_010047</name>
</gene>
<feature type="region of interest" description="Disordered" evidence="1">
    <location>
        <begin position="1"/>
        <end position="23"/>
    </location>
</feature>
<protein>
    <submittedName>
        <fullName evidence="3">Uncharacterized protein</fullName>
    </submittedName>
</protein>
<feature type="compositionally biased region" description="Basic and acidic residues" evidence="1">
    <location>
        <begin position="138"/>
        <end position="148"/>
    </location>
</feature>
<reference evidence="3 4" key="1">
    <citation type="submission" date="2024-10" db="EMBL/GenBank/DDBJ databases">
        <title>Updated reference genomes for cyclostephanoid diatoms.</title>
        <authorList>
            <person name="Roberts W.R."/>
            <person name="Alverson A.J."/>
        </authorList>
    </citation>
    <scope>NUCLEOTIDE SEQUENCE [LARGE SCALE GENOMIC DNA]</scope>
    <source>
        <strain evidence="3 4">AJA010-31</strain>
    </source>
</reference>
<organism evidence="3 4">
    <name type="scientific">Cyclotella atomus</name>
    <dbReference type="NCBI Taxonomy" id="382360"/>
    <lineage>
        <taxon>Eukaryota</taxon>
        <taxon>Sar</taxon>
        <taxon>Stramenopiles</taxon>
        <taxon>Ochrophyta</taxon>
        <taxon>Bacillariophyta</taxon>
        <taxon>Coscinodiscophyceae</taxon>
        <taxon>Thalassiosirophycidae</taxon>
        <taxon>Stephanodiscales</taxon>
        <taxon>Stephanodiscaceae</taxon>
        <taxon>Cyclotella</taxon>
    </lineage>
</organism>
<dbReference type="Proteomes" id="UP001530400">
    <property type="component" value="Unassembled WGS sequence"/>
</dbReference>
<evidence type="ECO:0000256" key="1">
    <source>
        <dbReference type="SAM" id="MobiDB-lite"/>
    </source>
</evidence>
<feature type="compositionally biased region" description="Polar residues" evidence="1">
    <location>
        <begin position="1"/>
        <end position="12"/>
    </location>
</feature>
<dbReference type="EMBL" id="JALLPJ020000828">
    <property type="protein sequence ID" value="KAL3781885.1"/>
    <property type="molecule type" value="Genomic_DNA"/>
</dbReference>
<evidence type="ECO:0000313" key="4">
    <source>
        <dbReference type="Proteomes" id="UP001530400"/>
    </source>
</evidence>